<protein>
    <recommendedName>
        <fullName evidence="4">YtxH domain-containing protein</fullName>
    </recommendedName>
</protein>
<evidence type="ECO:0000313" key="2">
    <source>
        <dbReference type="EMBL" id="MBU9712649.1"/>
    </source>
</evidence>
<comment type="caution">
    <text evidence="2">The sequence shown here is derived from an EMBL/GenBank/DDBJ whole genome shotgun (WGS) entry which is preliminary data.</text>
</comment>
<sequence>MNPKPYVWGVILGGAIAGSTAYYLTPDAQEKITNCITKTKDMIITNWQSLRNDLQEFLSISMEMKETAIKLWHEKLPQIRERVHQFQEDMKPYLSEFKEILLELQQLLQKIQKQLQE</sequence>
<proteinExistence type="predicted"/>
<keyword evidence="3" id="KW-1185">Reference proteome</keyword>
<gene>
    <name evidence="2" type="ORF">KS419_12940</name>
</gene>
<name>A0ABS6JG53_9BACI</name>
<organism evidence="2 3">
    <name type="scientific">Evansella tamaricis</name>
    <dbReference type="NCBI Taxonomy" id="2069301"/>
    <lineage>
        <taxon>Bacteria</taxon>
        <taxon>Bacillati</taxon>
        <taxon>Bacillota</taxon>
        <taxon>Bacilli</taxon>
        <taxon>Bacillales</taxon>
        <taxon>Bacillaceae</taxon>
        <taxon>Evansella</taxon>
    </lineage>
</organism>
<keyword evidence="1" id="KW-1133">Transmembrane helix</keyword>
<dbReference type="Proteomes" id="UP000784880">
    <property type="component" value="Unassembled WGS sequence"/>
</dbReference>
<evidence type="ECO:0000256" key="1">
    <source>
        <dbReference type="SAM" id="Phobius"/>
    </source>
</evidence>
<accession>A0ABS6JG53</accession>
<evidence type="ECO:0000313" key="3">
    <source>
        <dbReference type="Proteomes" id="UP000784880"/>
    </source>
</evidence>
<keyword evidence="1" id="KW-0812">Transmembrane</keyword>
<dbReference type="RefSeq" id="WP_217066827.1">
    <property type="nucleotide sequence ID" value="NZ_JAHQCS010000106.1"/>
</dbReference>
<keyword evidence="1" id="KW-0472">Membrane</keyword>
<feature type="transmembrane region" description="Helical" evidence="1">
    <location>
        <begin position="6"/>
        <end position="24"/>
    </location>
</feature>
<evidence type="ECO:0008006" key="4">
    <source>
        <dbReference type="Google" id="ProtNLM"/>
    </source>
</evidence>
<reference evidence="2 3" key="1">
    <citation type="submission" date="2021-06" db="EMBL/GenBank/DDBJ databases">
        <title>Bacillus sp. RD4P76, an endophyte from a halophyte.</title>
        <authorList>
            <person name="Sun J.-Q."/>
        </authorList>
    </citation>
    <scope>NUCLEOTIDE SEQUENCE [LARGE SCALE GENOMIC DNA]</scope>
    <source>
        <strain evidence="2 3">CGMCC 1.15917</strain>
    </source>
</reference>
<dbReference type="EMBL" id="JAHQCS010000106">
    <property type="protein sequence ID" value="MBU9712649.1"/>
    <property type="molecule type" value="Genomic_DNA"/>
</dbReference>